<reference evidence="3 5" key="1">
    <citation type="submission" date="2020-01" db="EMBL/GenBank/DDBJ databases">
        <authorList>
            <consortium name="DOE Joint Genome Institute"/>
            <person name="Haridas S."/>
            <person name="Albert R."/>
            <person name="Binder M."/>
            <person name="Bloem J."/>
            <person name="Labutti K."/>
            <person name="Salamov A."/>
            <person name="Andreopoulos B."/>
            <person name="Baker S.E."/>
            <person name="Barry K."/>
            <person name="Bills G."/>
            <person name="Bluhm B.H."/>
            <person name="Cannon C."/>
            <person name="Castanera R."/>
            <person name="Culley D.E."/>
            <person name="Daum C."/>
            <person name="Ezra D."/>
            <person name="Gonzalez J.B."/>
            <person name="Henrissat B."/>
            <person name="Kuo A."/>
            <person name="Liang C."/>
            <person name="Lipzen A."/>
            <person name="Lutzoni F."/>
            <person name="Magnuson J."/>
            <person name="Mondo S."/>
            <person name="Nolan M."/>
            <person name="Ohm R."/>
            <person name="Pangilinan J."/>
            <person name="Park H.-J."/>
            <person name="Ramirez L."/>
            <person name="Alfaro M."/>
            <person name="Sun H."/>
            <person name="Tritt A."/>
            <person name="Yoshinaga Y."/>
            <person name="Zwiers L.-H."/>
            <person name="Turgeon B.G."/>
            <person name="Goodwin S.B."/>
            <person name="Spatafora J.W."/>
            <person name="Crous P.W."/>
            <person name="Grigoriev I.V."/>
        </authorList>
    </citation>
    <scope>NUCLEOTIDE SEQUENCE</scope>
    <source>
        <strain evidence="3 5">CBS 781.70</strain>
    </source>
</reference>
<evidence type="ECO:0000313" key="4">
    <source>
        <dbReference type="Proteomes" id="UP000504638"/>
    </source>
</evidence>
<sequence length="616" mass="69333">MSLNQSRSKLSTRDPRESSSSIGNATGDEFDTPAGLSQYRYTPFTGDSGGVRLLNFLPCDCGSAGNPCCDLEIHRYFIDQAPPYVTLSYYWGDPTPSETVCINGAALKITKNLLIALRYVGPRLRKRGLLLWADGMCINQQDTEERGRQVAQMGEVYEKAKYVIAWLGEASFNFKATLKKMKEWHEWLCKELQERNRLIADIAKEIVHSDPFFLGPEGSESDFAWNGFRSMVLRPWWGRAWVVQEALLNQRLRVFYGPFEIDNERLLSAFIIFEQLKADQGRLSFNCSAANLLYLLRNDFKDASSQSGFTFLQALDRTRTFACSDPRDTVYAVLGLVNQGPERLQPNYSLRLSEVDLQVATYLFTTSPRKSKLDFLGFVWSPRTSSRPKNRQESGKPYRPSWVPTWSVNSGHPFGKSINDRGTIKPVYAASGDSAEQARIDGTVLRVTGFCIDTVAKVLVSCERGDAGENNTLLLSWRPKNERKKYVSGGDLDSAWLRCVVADVDRGAFKINKRGYAFPSTSWVSTSYSAQTALQCATYGRRMFYTKKGFMSLGPAICEVGDRVCLFLGGQLLYIIRPNGDGTHSFVGEAYVHGLMDGEAMDRERFPVMKEVFELT</sequence>
<protein>
    <submittedName>
        <fullName evidence="3 5">HET-domain-containing protein</fullName>
    </submittedName>
</protein>
<gene>
    <name evidence="3 5" type="ORF">P152DRAFT_441498</name>
</gene>
<evidence type="ECO:0000313" key="5">
    <source>
        <dbReference type="RefSeq" id="XP_033531275.1"/>
    </source>
</evidence>
<organism evidence="3">
    <name type="scientific">Eremomyces bilateralis CBS 781.70</name>
    <dbReference type="NCBI Taxonomy" id="1392243"/>
    <lineage>
        <taxon>Eukaryota</taxon>
        <taxon>Fungi</taxon>
        <taxon>Dikarya</taxon>
        <taxon>Ascomycota</taxon>
        <taxon>Pezizomycotina</taxon>
        <taxon>Dothideomycetes</taxon>
        <taxon>Dothideomycetes incertae sedis</taxon>
        <taxon>Eremomycetales</taxon>
        <taxon>Eremomycetaceae</taxon>
        <taxon>Eremomyces</taxon>
    </lineage>
</organism>
<dbReference type="Pfam" id="PF26639">
    <property type="entry name" value="Het-6_barrel"/>
    <property type="match status" value="1"/>
</dbReference>
<proteinExistence type="predicted"/>
<dbReference type="Pfam" id="PF06985">
    <property type="entry name" value="HET"/>
    <property type="match status" value="1"/>
</dbReference>
<dbReference type="AlphaFoldDB" id="A0A6G1FV29"/>
<accession>A0A6G1FV29</accession>
<feature type="domain" description="Heterokaryon incompatibility" evidence="2">
    <location>
        <begin position="84"/>
        <end position="245"/>
    </location>
</feature>
<reference evidence="5" key="2">
    <citation type="submission" date="2020-04" db="EMBL/GenBank/DDBJ databases">
        <authorList>
            <consortium name="NCBI Genome Project"/>
        </authorList>
    </citation>
    <scope>NUCLEOTIDE SEQUENCE</scope>
    <source>
        <strain evidence="5">CBS 781.70</strain>
    </source>
</reference>
<evidence type="ECO:0000256" key="1">
    <source>
        <dbReference type="SAM" id="MobiDB-lite"/>
    </source>
</evidence>
<dbReference type="PANTHER" id="PTHR24148:SF64">
    <property type="entry name" value="HETEROKARYON INCOMPATIBILITY DOMAIN-CONTAINING PROTEIN"/>
    <property type="match status" value="1"/>
</dbReference>
<reference evidence="5" key="3">
    <citation type="submission" date="2025-04" db="UniProtKB">
        <authorList>
            <consortium name="RefSeq"/>
        </authorList>
    </citation>
    <scope>IDENTIFICATION</scope>
    <source>
        <strain evidence="5">CBS 781.70</strain>
    </source>
</reference>
<dbReference type="InterPro" id="IPR010730">
    <property type="entry name" value="HET"/>
</dbReference>
<dbReference type="InterPro" id="IPR052895">
    <property type="entry name" value="HetReg/Transcr_Mod"/>
</dbReference>
<name>A0A6G1FV29_9PEZI</name>
<dbReference type="EMBL" id="ML975171">
    <property type="protein sequence ID" value="KAF1809644.1"/>
    <property type="molecule type" value="Genomic_DNA"/>
</dbReference>
<evidence type="ECO:0000313" key="3">
    <source>
        <dbReference type="EMBL" id="KAF1809644.1"/>
    </source>
</evidence>
<dbReference type="PANTHER" id="PTHR24148">
    <property type="entry name" value="ANKYRIN REPEAT DOMAIN-CONTAINING PROTEIN 39 HOMOLOG-RELATED"/>
    <property type="match status" value="1"/>
</dbReference>
<dbReference type="OrthoDB" id="2157530at2759"/>
<feature type="region of interest" description="Disordered" evidence="1">
    <location>
        <begin position="1"/>
        <end position="31"/>
    </location>
</feature>
<keyword evidence="4" id="KW-1185">Reference proteome</keyword>
<evidence type="ECO:0000259" key="2">
    <source>
        <dbReference type="Pfam" id="PF06985"/>
    </source>
</evidence>
<dbReference type="Proteomes" id="UP000504638">
    <property type="component" value="Unplaced"/>
</dbReference>
<dbReference type="RefSeq" id="XP_033531275.1">
    <property type="nucleotide sequence ID" value="XM_033677706.1"/>
</dbReference>
<dbReference type="GeneID" id="54418276"/>